<keyword evidence="2" id="KW-1185">Reference proteome</keyword>
<dbReference type="OrthoDB" id="43744at2759"/>
<organism evidence="1 2">
    <name type="scientific">Oesophagostomum dentatum</name>
    <name type="common">Nodular worm</name>
    <dbReference type="NCBI Taxonomy" id="61180"/>
    <lineage>
        <taxon>Eukaryota</taxon>
        <taxon>Metazoa</taxon>
        <taxon>Ecdysozoa</taxon>
        <taxon>Nematoda</taxon>
        <taxon>Chromadorea</taxon>
        <taxon>Rhabditida</taxon>
        <taxon>Rhabditina</taxon>
        <taxon>Rhabditomorpha</taxon>
        <taxon>Strongyloidea</taxon>
        <taxon>Strongylidae</taxon>
        <taxon>Oesophagostomum</taxon>
    </lineage>
</organism>
<reference evidence="1 2" key="1">
    <citation type="submission" date="2014-03" db="EMBL/GenBank/DDBJ databases">
        <title>Draft genome of the hookworm Oesophagostomum dentatum.</title>
        <authorList>
            <person name="Mitreva M."/>
        </authorList>
    </citation>
    <scope>NUCLEOTIDE SEQUENCE [LARGE SCALE GENOMIC DNA]</scope>
    <source>
        <strain evidence="1 2">OD-Hann</strain>
    </source>
</reference>
<dbReference type="AlphaFoldDB" id="A0A0B1S900"/>
<accession>A0A0B1S900</accession>
<dbReference type="SUPFAM" id="SSF82171">
    <property type="entry name" value="DPP6 N-terminal domain-like"/>
    <property type="match status" value="1"/>
</dbReference>
<sequence length="86" mass="9575">MELFVVNVDGSNLTQITNLGGASWAPYYLTDNRRIVFSSNYDDSDNGFGAFALYVINDDGTGLERGILQLKDFSRRNLRSIPCSAF</sequence>
<gene>
    <name evidence="1" type="ORF">OESDEN_18895</name>
</gene>
<dbReference type="InterPro" id="IPR011042">
    <property type="entry name" value="6-blade_b-propeller_TolB-like"/>
</dbReference>
<name>A0A0B1S900_OESDE</name>
<protein>
    <submittedName>
        <fullName evidence="1">WD40-like protein</fullName>
    </submittedName>
</protein>
<dbReference type="Gene3D" id="2.120.10.30">
    <property type="entry name" value="TolB, C-terminal domain"/>
    <property type="match status" value="1"/>
</dbReference>
<dbReference type="EMBL" id="KN590093">
    <property type="protein sequence ID" value="KHJ81419.1"/>
    <property type="molecule type" value="Genomic_DNA"/>
</dbReference>
<evidence type="ECO:0000313" key="2">
    <source>
        <dbReference type="Proteomes" id="UP000053660"/>
    </source>
</evidence>
<proteinExistence type="predicted"/>
<evidence type="ECO:0000313" key="1">
    <source>
        <dbReference type="EMBL" id="KHJ81419.1"/>
    </source>
</evidence>
<dbReference type="Proteomes" id="UP000053660">
    <property type="component" value="Unassembled WGS sequence"/>
</dbReference>